<feature type="domain" description="DNA methylase adenine-specific" evidence="2">
    <location>
        <begin position="127"/>
        <end position="354"/>
    </location>
</feature>
<dbReference type="GO" id="GO:0032259">
    <property type="term" value="P:methylation"/>
    <property type="evidence" value="ECO:0007669"/>
    <property type="project" value="UniProtKB-KW"/>
</dbReference>
<evidence type="ECO:0000313" key="4">
    <source>
        <dbReference type="Proteomes" id="UP001500218"/>
    </source>
</evidence>
<comment type="caution">
    <text evidence="3">The sequence shown here is derived from an EMBL/GenBank/DDBJ whole genome shotgun (WGS) entry which is preliminary data.</text>
</comment>
<dbReference type="InterPro" id="IPR029063">
    <property type="entry name" value="SAM-dependent_MTases_sf"/>
</dbReference>
<dbReference type="PROSITE" id="PS00092">
    <property type="entry name" value="N6_MTASE"/>
    <property type="match status" value="1"/>
</dbReference>
<dbReference type="EMBL" id="BAAALT010000059">
    <property type="protein sequence ID" value="GAA1801297.1"/>
    <property type="molecule type" value="Genomic_DNA"/>
</dbReference>
<accession>A0ABP4Y8P9</accession>
<keyword evidence="1" id="KW-0680">Restriction system</keyword>
<evidence type="ECO:0000259" key="2">
    <source>
        <dbReference type="Pfam" id="PF02384"/>
    </source>
</evidence>
<dbReference type="SUPFAM" id="SSF53335">
    <property type="entry name" value="S-adenosyl-L-methionine-dependent methyltransferases"/>
    <property type="match status" value="1"/>
</dbReference>
<protein>
    <submittedName>
        <fullName evidence="3">N-6 DNA methylase</fullName>
    </submittedName>
</protein>
<organism evidence="3 4">
    <name type="scientific">Luedemannella flava</name>
    <dbReference type="NCBI Taxonomy" id="349316"/>
    <lineage>
        <taxon>Bacteria</taxon>
        <taxon>Bacillati</taxon>
        <taxon>Actinomycetota</taxon>
        <taxon>Actinomycetes</taxon>
        <taxon>Micromonosporales</taxon>
        <taxon>Micromonosporaceae</taxon>
        <taxon>Luedemannella</taxon>
    </lineage>
</organism>
<dbReference type="InterPro" id="IPR002052">
    <property type="entry name" value="DNA_methylase_N6_adenine_CS"/>
</dbReference>
<dbReference type="PRINTS" id="PR00507">
    <property type="entry name" value="N12N6MTFRASE"/>
</dbReference>
<sequence length="596" mass="64076">MQSNAEVTAADIARLAGVGRAAVSNWRKRFPDFPEPVGGTPTSPTFPLVAVEAWLRANDRLPTSTPLDDLLRVMRHTVAEVGPIDEAVRGVGEALLAASQSRTPTPSLPAELDRAIVTAIQDVSPAQVFEFLLERLLDAQGKRGAIATPQALAELMVRLVDVSGAVVLDPACGTGWLLHAAAAAGADRLLGQDINHDLVVLTEVRLGLAGVAHTVQQGSLRDDRFADAAVDVVVCDPPFGQRDWGFDELTFDSRWEYELPPRSEPELAWVQHALARLKPGGHAVVLLPPAVAFRPAGRRVRNALLRRGALRGIVALPPGAGVPAHLTLHLWLLRRPDRPGTPRDLLLVDASRSEWPGCAETITELVAAYQAKGEMPPEYSEIARAVPLLDLIDDEIDLTPVRHLGHDAGAVDAVALRVQRDELASVIATLPDLLAGLPDVPTAGSPVRSVAVADLIRDGQVTLHNAGEMIVREGDVLVQTVGARPRATVVTDASHPPAQDGPQTLLRPDPDRLDPWFLAGFVARATNVRLSSSLGTSRLDVRRARVPHLPLDRQREYGVWFERLDVFDHAVRQMSSLSTDVVHHIAEGLATGTLGG</sequence>
<dbReference type="CDD" id="cd02440">
    <property type="entry name" value="AdoMet_MTases"/>
    <property type="match status" value="1"/>
</dbReference>
<proteinExistence type="predicted"/>
<dbReference type="InterPro" id="IPR052916">
    <property type="entry name" value="Type-I_RE_MTase_Subunit"/>
</dbReference>
<dbReference type="Proteomes" id="UP001500218">
    <property type="component" value="Unassembled WGS sequence"/>
</dbReference>
<dbReference type="Pfam" id="PF02384">
    <property type="entry name" value="N6_Mtase"/>
    <property type="match status" value="1"/>
</dbReference>
<dbReference type="InterPro" id="IPR003356">
    <property type="entry name" value="DNA_methylase_A-5"/>
</dbReference>
<dbReference type="RefSeq" id="WP_344129502.1">
    <property type="nucleotide sequence ID" value="NZ_BAAALT010000059.1"/>
</dbReference>
<name>A0ABP4Y8P9_9ACTN</name>
<dbReference type="PANTHER" id="PTHR42998">
    <property type="entry name" value="TYPE I RESTRICTION ENZYME HINDVIIP M PROTEIN-RELATED"/>
    <property type="match status" value="1"/>
</dbReference>
<keyword evidence="3" id="KW-0489">Methyltransferase</keyword>
<reference evidence="4" key="1">
    <citation type="journal article" date="2019" name="Int. J. Syst. Evol. Microbiol.">
        <title>The Global Catalogue of Microorganisms (GCM) 10K type strain sequencing project: providing services to taxonomists for standard genome sequencing and annotation.</title>
        <authorList>
            <consortium name="The Broad Institute Genomics Platform"/>
            <consortium name="The Broad Institute Genome Sequencing Center for Infectious Disease"/>
            <person name="Wu L."/>
            <person name="Ma J."/>
        </authorList>
    </citation>
    <scope>NUCLEOTIDE SEQUENCE [LARGE SCALE GENOMIC DNA]</scope>
    <source>
        <strain evidence="4">JCM 13250</strain>
    </source>
</reference>
<evidence type="ECO:0000256" key="1">
    <source>
        <dbReference type="ARBA" id="ARBA00022747"/>
    </source>
</evidence>
<dbReference type="GO" id="GO:0008168">
    <property type="term" value="F:methyltransferase activity"/>
    <property type="evidence" value="ECO:0007669"/>
    <property type="project" value="UniProtKB-KW"/>
</dbReference>
<evidence type="ECO:0000313" key="3">
    <source>
        <dbReference type="EMBL" id="GAA1801297.1"/>
    </source>
</evidence>
<dbReference type="Gene3D" id="3.40.50.150">
    <property type="entry name" value="Vaccinia Virus protein VP39"/>
    <property type="match status" value="1"/>
</dbReference>
<gene>
    <name evidence="3" type="ORF">GCM10009682_23880</name>
</gene>
<keyword evidence="3" id="KW-0808">Transferase</keyword>
<keyword evidence="4" id="KW-1185">Reference proteome</keyword>
<dbReference type="PANTHER" id="PTHR42998:SF1">
    <property type="entry name" value="TYPE I RESTRICTION ENZYME HINDI METHYLASE SUBUNIT"/>
    <property type="match status" value="1"/>
</dbReference>